<proteinExistence type="predicted"/>
<evidence type="ECO:0000313" key="1">
    <source>
        <dbReference type="EMBL" id="KAH0450383.1"/>
    </source>
</evidence>
<reference evidence="1 2" key="1">
    <citation type="journal article" date="2021" name="Hortic Res">
        <title>Chromosome-scale assembly of the Dendrobium chrysotoxum genome enhances the understanding of orchid evolution.</title>
        <authorList>
            <person name="Zhang Y."/>
            <person name="Zhang G.Q."/>
            <person name="Zhang D."/>
            <person name="Liu X.D."/>
            <person name="Xu X.Y."/>
            <person name="Sun W.H."/>
            <person name="Yu X."/>
            <person name="Zhu X."/>
            <person name="Wang Z.W."/>
            <person name="Zhao X."/>
            <person name="Zhong W.Y."/>
            <person name="Chen H."/>
            <person name="Yin W.L."/>
            <person name="Huang T."/>
            <person name="Niu S.C."/>
            <person name="Liu Z.J."/>
        </authorList>
    </citation>
    <scope>NUCLEOTIDE SEQUENCE [LARGE SCALE GENOMIC DNA]</scope>
    <source>
        <strain evidence="1">Lindl</strain>
    </source>
</reference>
<protein>
    <submittedName>
        <fullName evidence="1">Uncharacterized protein</fullName>
    </submittedName>
</protein>
<evidence type="ECO:0000313" key="2">
    <source>
        <dbReference type="Proteomes" id="UP000775213"/>
    </source>
</evidence>
<gene>
    <name evidence="1" type="ORF">IEQ34_021075</name>
</gene>
<accession>A0AAV7G3U9</accession>
<dbReference type="Proteomes" id="UP000775213">
    <property type="component" value="Unassembled WGS sequence"/>
</dbReference>
<name>A0AAV7G3U9_DENCH</name>
<dbReference type="EMBL" id="JAGFBR010000018">
    <property type="protein sequence ID" value="KAH0450383.1"/>
    <property type="molecule type" value="Genomic_DNA"/>
</dbReference>
<sequence>MFSLTDRKPAKSCGGDRGSELEARSMLLGGRIGGLFLAVASGCDGVLWREGLRSSNALLTSDQDLGASSKESSFSSKESGTVVAFGGFLSMGSSTGPVVSSQGSSIFEMSKRAMLVDGGR</sequence>
<dbReference type="AlphaFoldDB" id="A0AAV7G3U9"/>
<organism evidence="1 2">
    <name type="scientific">Dendrobium chrysotoxum</name>
    <name type="common">Orchid</name>
    <dbReference type="NCBI Taxonomy" id="161865"/>
    <lineage>
        <taxon>Eukaryota</taxon>
        <taxon>Viridiplantae</taxon>
        <taxon>Streptophyta</taxon>
        <taxon>Embryophyta</taxon>
        <taxon>Tracheophyta</taxon>
        <taxon>Spermatophyta</taxon>
        <taxon>Magnoliopsida</taxon>
        <taxon>Liliopsida</taxon>
        <taxon>Asparagales</taxon>
        <taxon>Orchidaceae</taxon>
        <taxon>Epidendroideae</taxon>
        <taxon>Malaxideae</taxon>
        <taxon>Dendrobiinae</taxon>
        <taxon>Dendrobium</taxon>
    </lineage>
</organism>
<keyword evidence="2" id="KW-1185">Reference proteome</keyword>
<comment type="caution">
    <text evidence="1">The sequence shown here is derived from an EMBL/GenBank/DDBJ whole genome shotgun (WGS) entry which is preliminary data.</text>
</comment>